<evidence type="ECO:0000313" key="2">
    <source>
        <dbReference type="Proteomes" id="UP000639772"/>
    </source>
</evidence>
<accession>A0A835P7K6</accession>
<dbReference type="AlphaFoldDB" id="A0A835P7K6"/>
<dbReference type="EMBL" id="JADCNM010000495">
    <property type="protein sequence ID" value="KAG0447119.1"/>
    <property type="molecule type" value="Genomic_DNA"/>
</dbReference>
<comment type="caution">
    <text evidence="1">The sequence shown here is derived from an EMBL/GenBank/DDBJ whole genome shotgun (WGS) entry which is preliminary data.</text>
</comment>
<proteinExistence type="predicted"/>
<evidence type="ECO:0000313" key="1">
    <source>
        <dbReference type="EMBL" id="KAG0447119.1"/>
    </source>
</evidence>
<feature type="non-terminal residue" evidence="1">
    <location>
        <position position="1"/>
    </location>
</feature>
<name>A0A835P7K6_VANPL</name>
<gene>
    <name evidence="1" type="ORF">HPP92_028485</name>
</gene>
<organism evidence="1 2">
    <name type="scientific">Vanilla planifolia</name>
    <name type="common">Vanilla</name>
    <dbReference type="NCBI Taxonomy" id="51239"/>
    <lineage>
        <taxon>Eukaryota</taxon>
        <taxon>Viridiplantae</taxon>
        <taxon>Streptophyta</taxon>
        <taxon>Embryophyta</taxon>
        <taxon>Tracheophyta</taxon>
        <taxon>Spermatophyta</taxon>
        <taxon>Magnoliopsida</taxon>
        <taxon>Liliopsida</taxon>
        <taxon>Asparagales</taxon>
        <taxon>Orchidaceae</taxon>
        <taxon>Vanilloideae</taxon>
        <taxon>Vanilleae</taxon>
        <taxon>Vanilla</taxon>
    </lineage>
</organism>
<reference evidence="1 2" key="1">
    <citation type="journal article" date="2020" name="Nat. Food">
        <title>A phased Vanilla planifolia genome enables genetic improvement of flavour and production.</title>
        <authorList>
            <person name="Hasing T."/>
            <person name="Tang H."/>
            <person name="Brym M."/>
            <person name="Khazi F."/>
            <person name="Huang T."/>
            <person name="Chambers A.H."/>
        </authorList>
    </citation>
    <scope>NUCLEOTIDE SEQUENCE [LARGE SCALE GENOMIC DNA]</scope>
    <source>
        <tissue evidence="1">Leaf</tissue>
    </source>
</reference>
<protein>
    <submittedName>
        <fullName evidence="1">Uncharacterized protein</fullName>
    </submittedName>
</protein>
<sequence length="49" mass="5496">VDATVALVVLGNANKALLDNVLNHCATYIEKGYSKRKPWMKLSKEDHLQ</sequence>
<dbReference type="Proteomes" id="UP000639772">
    <property type="component" value="Unassembled WGS sequence"/>
</dbReference>